<evidence type="ECO:0000313" key="1">
    <source>
        <dbReference type="EMBL" id="PHT85799.1"/>
    </source>
</evidence>
<protein>
    <recommendedName>
        <fullName evidence="3">Endonuclease/exonuclease/phosphatase domain-containing protein</fullName>
    </recommendedName>
</protein>
<proteinExistence type="predicted"/>
<evidence type="ECO:0000313" key="2">
    <source>
        <dbReference type="Proteomes" id="UP000222542"/>
    </source>
</evidence>
<dbReference type="Gene3D" id="3.60.10.10">
    <property type="entry name" value="Endonuclease/exonuclease/phosphatase"/>
    <property type="match status" value="1"/>
</dbReference>
<dbReference type="OMA" id="ACTREMM"/>
<dbReference type="InterPro" id="IPR036691">
    <property type="entry name" value="Endo/exonu/phosph_ase_sf"/>
</dbReference>
<dbReference type="Gramene" id="PHT85799">
    <property type="protein sequence ID" value="PHT85799"/>
    <property type="gene ID" value="T459_07905"/>
</dbReference>
<name>A0A2G2ZUZ7_CAPAN</name>
<gene>
    <name evidence="1" type="ORF">T459_07905</name>
</gene>
<dbReference type="PANTHER" id="PTHR33710:SF65">
    <property type="entry name" value="ENDONUCLEASE_EXONUCLEASE_PHOSPHATASE"/>
    <property type="match status" value="1"/>
</dbReference>
<dbReference type="AlphaFoldDB" id="A0A2G2ZUZ7"/>
<evidence type="ECO:0008006" key="3">
    <source>
        <dbReference type="Google" id="ProtNLM"/>
    </source>
</evidence>
<dbReference type="STRING" id="4072.A0A2G2ZUZ7"/>
<dbReference type="EMBL" id="AYRZ02000003">
    <property type="protein sequence ID" value="PHT85799.1"/>
    <property type="molecule type" value="Genomic_DNA"/>
</dbReference>
<comment type="caution">
    <text evidence="1">The sequence shown here is derived from an EMBL/GenBank/DDBJ whole genome shotgun (WGS) entry which is preliminary data.</text>
</comment>
<reference evidence="1 2" key="1">
    <citation type="journal article" date="2014" name="Nat. Genet.">
        <title>Genome sequence of the hot pepper provides insights into the evolution of pungency in Capsicum species.</title>
        <authorList>
            <person name="Kim S."/>
            <person name="Park M."/>
            <person name="Yeom S.I."/>
            <person name="Kim Y.M."/>
            <person name="Lee J.M."/>
            <person name="Lee H.A."/>
            <person name="Seo E."/>
            <person name="Choi J."/>
            <person name="Cheong K."/>
            <person name="Kim K.T."/>
            <person name="Jung K."/>
            <person name="Lee G.W."/>
            <person name="Oh S.K."/>
            <person name="Bae C."/>
            <person name="Kim S.B."/>
            <person name="Lee H.Y."/>
            <person name="Kim S.Y."/>
            <person name="Kim M.S."/>
            <person name="Kang B.C."/>
            <person name="Jo Y.D."/>
            <person name="Yang H.B."/>
            <person name="Jeong H.J."/>
            <person name="Kang W.H."/>
            <person name="Kwon J.K."/>
            <person name="Shin C."/>
            <person name="Lim J.Y."/>
            <person name="Park J.H."/>
            <person name="Huh J.H."/>
            <person name="Kim J.S."/>
            <person name="Kim B.D."/>
            <person name="Cohen O."/>
            <person name="Paran I."/>
            <person name="Suh M.C."/>
            <person name="Lee S.B."/>
            <person name="Kim Y.K."/>
            <person name="Shin Y."/>
            <person name="Noh S.J."/>
            <person name="Park J."/>
            <person name="Seo Y.S."/>
            <person name="Kwon S.Y."/>
            <person name="Kim H.A."/>
            <person name="Park J.M."/>
            <person name="Kim H.J."/>
            <person name="Choi S.B."/>
            <person name="Bosland P.W."/>
            <person name="Reeves G."/>
            <person name="Jo S.H."/>
            <person name="Lee B.W."/>
            <person name="Cho H.T."/>
            <person name="Choi H.S."/>
            <person name="Lee M.S."/>
            <person name="Yu Y."/>
            <person name="Do Choi Y."/>
            <person name="Park B.S."/>
            <person name="van Deynze A."/>
            <person name="Ashrafi H."/>
            <person name="Hill T."/>
            <person name="Kim W.T."/>
            <person name="Pai H.S."/>
            <person name="Ahn H.K."/>
            <person name="Yeam I."/>
            <person name="Giovannoni J.J."/>
            <person name="Rose J.K."/>
            <person name="Sorensen I."/>
            <person name="Lee S.J."/>
            <person name="Kim R.W."/>
            <person name="Choi I.Y."/>
            <person name="Choi B.S."/>
            <person name="Lim J.S."/>
            <person name="Lee Y.H."/>
            <person name="Choi D."/>
        </authorList>
    </citation>
    <scope>NUCLEOTIDE SEQUENCE [LARGE SCALE GENOMIC DNA]</scope>
    <source>
        <strain evidence="2">cv. CM334</strain>
    </source>
</reference>
<accession>A0A2G2ZUZ7</accession>
<dbReference type="Proteomes" id="UP000222542">
    <property type="component" value="Unassembled WGS sequence"/>
</dbReference>
<dbReference type="PANTHER" id="PTHR33710">
    <property type="entry name" value="BNAC02G09200D PROTEIN"/>
    <property type="match status" value="1"/>
</dbReference>
<reference evidence="1 2" key="2">
    <citation type="journal article" date="2017" name="Genome Biol.">
        <title>New reference genome sequences of hot pepper reveal the massive evolution of plant disease-resistance genes by retroduplication.</title>
        <authorList>
            <person name="Kim S."/>
            <person name="Park J."/>
            <person name="Yeom S.I."/>
            <person name="Kim Y.M."/>
            <person name="Seo E."/>
            <person name="Kim K.T."/>
            <person name="Kim M.S."/>
            <person name="Lee J.M."/>
            <person name="Cheong K."/>
            <person name="Shin H.S."/>
            <person name="Kim S.B."/>
            <person name="Han K."/>
            <person name="Lee J."/>
            <person name="Park M."/>
            <person name="Lee H.A."/>
            <person name="Lee H.Y."/>
            <person name="Lee Y."/>
            <person name="Oh S."/>
            <person name="Lee J.H."/>
            <person name="Choi E."/>
            <person name="Choi E."/>
            <person name="Lee S.E."/>
            <person name="Jeon J."/>
            <person name="Kim H."/>
            <person name="Choi G."/>
            <person name="Song H."/>
            <person name="Lee J."/>
            <person name="Lee S.C."/>
            <person name="Kwon J.K."/>
            <person name="Lee H.Y."/>
            <person name="Koo N."/>
            <person name="Hong Y."/>
            <person name="Kim R.W."/>
            <person name="Kang W.H."/>
            <person name="Huh J.H."/>
            <person name="Kang B.C."/>
            <person name="Yang T.J."/>
            <person name="Lee Y.H."/>
            <person name="Bennetzen J.L."/>
            <person name="Choi D."/>
        </authorList>
    </citation>
    <scope>NUCLEOTIDE SEQUENCE [LARGE SCALE GENOMIC DNA]</scope>
    <source>
        <strain evidence="2">cv. CM334</strain>
    </source>
</reference>
<dbReference type="SUPFAM" id="SSF56219">
    <property type="entry name" value="DNase I-like"/>
    <property type="match status" value="1"/>
</dbReference>
<sequence>MLKQNQNLPKQQDKTWLVKQEQGNHTRMLRMENTQDVVVNEKGTKLAAAHGVETDWNIVKGKTPSRTSEKIIRAGMVTTNNEFAPLWPELERILGQASLPMVMMGDFKTLLAEDNRTSSVQEIEVKNFNNFLENTGSSEIKTIGRKYTWTNGHVYSKIDWALGSTRWMQQFPHVVAEVLHPGFSDHTPLAIIMQSSTPCQAKPFRFTNALAGHSNFLKAVETRWKVHV</sequence>
<keyword evidence="2" id="KW-1185">Reference proteome</keyword>
<organism evidence="1 2">
    <name type="scientific">Capsicum annuum</name>
    <name type="common">Capsicum pepper</name>
    <dbReference type="NCBI Taxonomy" id="4072"/>
    <lineage>
        <taxon>Eukaryota</taxon>
        <taxon>Viridiplantae</taxon>
        <taxon>Streptophyta</taxon>
        <taxon>Embryophyta</taxon>
        <taxon>Tracheophyta</taxon>
        <taxon>Spermatophyta</taxon>
        <taxon>Magnoliopsida</taxon>
        <taxon>eudicotyledons</taxon>
        <taxon>Gunneridae</taxon>
        <taxon>Pentapetalae</taxon>
        <taxon>asterids</taxon>
        <taxon>lamiids</taxon>
        <taxon>Solanales</taxon>
        <taxon>Solanaceae</taxon>
        <taxon>Solanoideae</taxon>
        <taxon>Capsiceae</taxon>
        <taxon>Capsicum</taxon>
    </lineage>
</organism>